<dbReference type="EMBL" id="LAZR01008035">
    <property type="protein sequence ID" value="KKM81327.1"/>
    <property type="molecule type" value="Genomic_DNA"/>
</dbReference>
<dbReference type="AlphaFoldDB" id="A0A0F9NJ45"/>
<gene>
    <name evidence="2" type="ORF">LCGC14_1330920</name>
</gene>
<sequence length="110" mass="12508">MDNRDAFMRPYLFIKAVPLDFFVSPTRPYSNRYDSAVVDNILMCTDFSSALFLGFIFFKIYSQSLTHRTDEVSAFPSNTSISRFSLRTNVVVFSSPLTVVVNVNFPSLKA</sequence>
<evidence type="ECO:0000256" key="1">
    <source>
        <dbReference type="SAM" id="Phobius"/>
    </source>
</evidence>
<reference evidence="2" key="1">
    <citation type="journal article" date="2015" name="Nature">
        <title>Complex archaea that bridge the gap between prokaryotes and eukaryotes.</title>
        <authorList>
            <person name="Spang A."/>
            <person name="Saw J.H."/>
            <person name="Jorgensen S.L."/>
            <person name="Zaremba-Niedzwiedzka K."/>
            <person name="Martijn J."/>
            <person name="Lind A.E."/>
            <person name="van Eijk R."/>
            <person name="Schleper C."/>
            <person name="Guy L."/>
            <person name="Ettema T.J."/>
        </authorList>
    </citation>
    <scope>NUCLEOTIDE SEQUENCE</scope>
</reference>
<name>A0A0F9NJ45_9ZZZZ</name>
<keyword evidence="1" id="KW-1133">Transmembrane helix</keyword>
<proteinExistence type="predicted"/>
<comment type="caution">
    <text evidence="2">The sequence shown here is derived from an EMBL/GenBank/DDBJ whole genome shotgun (WGS) entry which is preliminary data.</text>
</comment>
<organism evidence="2">
    <name type="scientific">marine sediment metagenome</name>
    <dbReference type="NCBI Taxonomy" id="412755"/>
    <lineage>
        <taxon>unclassified sequences</taxon>
        <taxon>metagenomes</taxon>
        <taxon>ecological metagenomes</taxon>
    </lineage>
</organism>
<keyword evidence="1" id="KW-0472">Membrane</keyword>
<keyword evidence="1" id="KW-0812">Transmembrane</keyword>
<accession>A0A0F9NJ45</accession>
<feature type="transmembrane region" description="Helical" evidence="1">
    <location>
        <begin position="37"/>
        <end position="58"/>
    </location>
</feature>
<protein>
    <submittedName>
        <fullName evidence="2">Uncharacterized protein</fullName>
    </submittedName>
</protein>
<evidence type="ECO:0000313" key="2">
    <source>
        <dbReference type="EMBL" id="KKM81327.1"/>
    </source>
</evidence>